<evidence type="ECO:0000259" key="1">
    <source>
        <dbReference type="Pfam" id="PF08281"/>
    </source>
</evidence>
<dbReference type="InterPro" id="IPR036388">
    <property type="entry name" value="WH-like_DNA-bd_sf"/>
</dbReference>
<gene>
    <name evidence="2" type="ORF">NCTC13767_00906</name>
</gene>
<evidence type="ECO:0000313" key="3">
    <source>
        <dbReference type="Proteomes" id="UP000254510"/>
    </source>
</evidence>
<organism evidence="2 3">
    <name type="scientific">Streptococcus gallolyticus</name>
    <dbReference type="NCBI Taxonomy" id="315405"/>
    <lineage>
        <taxon>Bacteria</taxon>
        <taxon>Bacillati</taxon>
        <taxon>Bacillota</taxon>
        <taxon>Bacilli</taxon>
        <taxon>Lactobacillales</taxon>
        <taxon>Streptococcaceae</taxon>
        <taxon>Streptococcus</taxon>
    </lineage>
</organism>
<dbReference type="InterPro" id="IPR013324">
    <property type="entry name" value="RNA_pol_sigma_r3/r4-like"/>
</dbReference>
<dbReference type="Pfam" id="PF08281">
    <property type="entry name" value="Sigma70_r4_2"/>
    <property type="match status" value="1"/>
</dbReference>
<protein>
    <submittedName>
        <fullName evidence="2">Transcriptional activator-phage associated</fullName>
    </submittedName>
</protein>
<reference evidence="2 3" key="1">
    <citation type="submission" date="2018-06" db="EMBL/GenBank/DDBJ databases">
        <authorList>
            <consortium name="Pathogen Informatics"/>
            <person name="Doyle S."/>
        </authorList>
    </citation>
    <scope>NUCLEOTIDE SEQUENCE [LARGE SCALE GENOMIC DNA]</scope>
    <source>
        <strain evidence="2 3">NCTC13767</strain>
    </source>
</reference>
<dbReference type="GO" id="GO:0016987">
    <property type="term" value="F:sigma factor activity"/>
    <property type="evidence" value="ECO:0007669"/>
    <property type="project" value="InterPro"/>
</dbReference>
<feature type="domain" description="RNA polymerase sigma factor 70 region 4 type 2" evidence="1">
    <location>
        <begin position="76"/>
        <end position="125"/>
    </location>
</feature>
<accession>A0A380K4G8</accession>
<dbReference type="Proteomes" id="UP000254510">
    <property type="component" value="Unassembled WGS sequence"/>
</dbReference>
<name>A0A380K4G8_9STRE</name>
<dbReference type="GO" id="GO:0003677">
    <property type="term" value="F:DNA binding"/>
    <property type="evidence" value="ECO:0007669"/>
    <property type="project" value="InterPro"/>
</dbReference>
<evidence type="ECO:0000313" key="2">
    <source>
        <dbReference type="EMBL" id="SUN58947.1"/>
    </source>
</evidence>
<dbReference type="Gene3D" id="1.10.10.10">
    <property type="entry name" value="Winged helix-like DNA-binding domain superfamily/Winged helix DNA-binding domain"/>
    <property type="match status" value="1"/>
</dbReference>
<dbReference type="GO" id="GO:0006352">
    <property type="term" value="P:DNA-templated transcription initiation"/>
    <property type="evidence" value="ECO:0007669"/>
    <property type="project" value="InterPro"/>
</dbReference>
<dbReference type="EMBL" id="UHFM01000006">
    <property type="protein sequence ID" value="SUN58947.1"/>
    <property type="molecule type" value="Genomic_DNA"/>
</dbReference>
<dbReference type="InterPro" id="IPR013249">
    <property type="entry name" value="RNA_pol_sigma70_r4_t2"/>
</dbReference>
<dbReference type="SUPFAM" id="SSF88659">
    <property type="entry name" value="Sigma3 and sigma4 domains of RNA polymerase sigma factors"/>
    <property type="match status" value="1"/>
</dbReference>
<proteinExistence type="predicted"/>
<sequence>MDSLTNIEYRYLDIVLSKYRHLPSRIARRKLEIETFHATDVNIGGGKTNQVTKRTEWLVERFDSDVKLKGLECQQRAVEATIEILDDTMKRIFELRWIDGYTPEEIAELTNSTVKNTQKKLERIMEIFADYRGWT</sequence>
<dbReference type="AlphaFoldDB" id="A0A380K4G8"/>